<name>A0A4R8GV28_9FIRM</name>
<feature type="signal peptide" evidence="2">
    <location>
        <begin position="1"/>
        <end position="24"/>
    </location>
</feature>
<dbReference type="GO" id="GO:0030288">
    <property type="term" value="C:outer membrane-bounded periplasmic space"/>
    <property type="evidence" value="ECO:0007669"/>
    <property type="project" value="TreeGrafter"/>
</dbReference>
<keyword evidence="5" id="KW-1185">Reference proteome</keyword>
<dbReference type="InterPro" id="IPR012854">
    <property type="entry name" value="Cu_amine_oxidase-like_N"/>
</dbReference>
<dbReference type="AlphaFoldDB" id="A0A4R8GV28"/>
<sequence length="447" mass="50577">MRIKYRLSILIFALMIIFSLAAEAQNPKLLFNGQEISWESIKVIKGRTLISARFISEKFGDEIEWDNKYKKLKINSNGVGVLLEINNRIALIDNKPMPLDAKPRLIDGQVMVPLRFLTRLYGGKLSWDANTKSINYTTNRVNNISVKTFHRNSKVVIDLDSLTKYDLNLYHQPTRLVLDINNVSLNKVKNLIPINSTMIKRVRVSQYKFDPAIVRIAVDINSMSSYHIVEDQSQLILNIQNNSQVITSSIISDVNDLKKEFDLSKRKIVIDAGHGGHDPGAIGVMGLQEKQVNYQIAKKVEALLKEKGFNTIMTRDNDYFISLSKRAERANRINADIFVSIHANSNARASASGTATYGHWDATKDNWALAWYVQSEIIKRTGLQDNGLKAANFAVLRQTDMPAILIETAFLSNPSEEKLLASKEFQQRSAEGIVAGIEKYYENKKEN</sequence>
<dbReference type="Gene3D" id="3.30.457.10">
    <property type="entry name" value="Copper amine oxidase-like, N-terminal domain"/>
    <property type="match status" value="1"/>
</dbReference>
<dbReference type="Gene3D" id="2.60.40.3500">
    <property type="match status" value="1"/>
</dbReference>
<dbReference type="GO" id="GO:0009253">
    <property type="term" value="P:peptidoglycan catabolic process"/>
    <property type="evidence" value="ECO:0007669"/>
    <property type="project" value="InterPro"/>
</dbReference>
<dbReference type="Pfam" id="PF11741">
    <property type="entry name" value="AMIN"/>
    <property type="match status" value="1"/>
</dbReference>
<dbReference type="GO" id="GO:0008745">
    <property type="term" value="F:N-acetylmuramoyl-L-alanine amidase activity"/>
    <property type="evidence" value="ECO:0007669"/>
    <property type="project" value="InterPro"/>
</dbReference>
<evidence type="ECO:0000313" key="5">
    <source>
        <dbReference type="Proteomes" id="UP000295832"/>
    </source>
</evidence>
<keyword evidence="2" id="KW-0732">Signal</keyword>
<dbReference type="InterPro" id="IPR036582">
    <property type="entry name" value="Mao_N_sf"/>
</dbReference>
<dbReference type="Pfam" id="PF01520">
    <property type="entry name" value="Amidase_3"/>
    <property type="match status" value="1"/>
</dbReference>
<dbReference type="RefSeq" id="WP_134117920.1">
    <property type="nucleotide sequence ID" value="NZ_SOEG01000026.1"/>
</dbReference>
<feature type="chain" id="PRO_5020729999" evidence="2">
    <location>
        <begin position="25"/>
        <end position="447"/>
    </location>
</feature>
<comment type="caution">
    <text evidence="4">The sequence shown here is derived from an EMBL/GenBank/DDBJ whole genome shotgun (WGS) entry which is preliminary data.</text>
</comment>
<dbReference type="InterPro" id="IPR050695">
    <property type="entry name" value="N-acetylmuramoyl_amidase_3"/>
</dbReference>
<dbReference type="Proteomes" id="UP000295832">
    <property type="component" value="Unassembled WGS sequence"/>
</dbReference>
<feature type="domain" description="MurNAc-LAA" evidence="3">
    <location>
        <begin position="327"/>
        <end position="438"/>
    </location>
</feature>
<dbReference type="PANTHER" id="PTHR30404:SF0">
    <property type="entry name" value="N-ACETYLMURAMOYL-L-ALANINE AMIDASE AMIC"/>
    <property type="match status" value="1"/>
</dbReference>
<dbReference type="CDD" id="cd02696">
    <property type="entry name" value="MurNAc-LAA"/>
    <property type="match status" value="1"/>
</dbReference>
<dbReference type="PANTHER" id="PTHR30404">
    <property type="entry name" value="N-ACETYLMURAMOYL-L-ALANINE AMIDASE"/>
    <property type="match status" value="1"/>
</dbReference>
<evidence type="ECO:0000256" key="1">
    <source>
        <dbReference type="ARBA" id="ARBA00022801"/>
    </source>
</evidence>
<dbReference type="SMART" id="SM00646">
    <property type="entry name" value="Ami_3"/>
    <property type="match status" value="1"/>
</dbReference>
<evidence type="ECO:0000313" key="4">
    <source>
        <dbReference type="EMBL" id="TDX48791.1"/>
    </source>
</evidence>
<keyword evidence="1" id="KW-0378">Hydrolase</keyword>
<dbReference type="EMBL" id="SOEG01000026">
    <property type="protein sequence ID" value="TDX48791.1"/>
    <property type="molecule type" value="Genomic_DNA"/>
</dbReference>
<evidence type="ECO:0000256" key="2">
    <source>
        <dbReference type="SAM" id="SignalP"/>
    </source>
</evidence>
<dbReference type="SUPFAM" id="SSF55383">
    <property type="entry name" value="Copper amine oxidase, domain N"/>
    <property type="match status" value="1"/>
</dbReference>
<evidence type="ECO:0000259" key="3">
    <source>
        <dbReference type="SMART" id="SM00646"/>
    </source>
</evidence>
<dbReference type="STRING" id="926561.GCA_000379025_00696"/>
<reference evidence="4 5" key="1">
    <citation type="submission" date="2019-03" db="EMBL/GenBank/DDBJ databases">
        <title>Subsurface microbial communities from deep shales in Ohio and West Virginia, USA.</title>
        <authorList>
            <person name="Wrighton K."/>
        </authorList>
    </citation>
    <scope>NUCLEOTIDE SEQUENCE [LARGE SCALE GENOMIC DNA]</scope>
    <source>
        <strain evidence="4 5">MSL 6dP</strain>
    </source>
</reference>
<dbReference type="InterPro" id="IPR021731">
    <property type="entry name" value="AMIN_dom"/>
</dbReference>
<proteinExistence type="predicted"/>
<gene>
    <name evidence="4" type="ORF">C7959_1268</name>
</gene>
<organism evidence="4 5">
    <name type="scientific">Orenia marismortui</name>
    <dbReference type="NCBI Taxonomy" id="46469"/>
    <lineage>
        <taxon>Bacteria</taxon>
        <taxon>Bacillati</taxon>
        <taxon>Bacillota</taxon>
        <taxon>Clostridia</taxon>
        <taxon>Halanaerobiales</taxon>
        <taxon>Halobacteroidaceae</taxon>
        <taxon>Orenia</taxon>
    </lineage>
</organism>
<dbReference type="SUPFAM" id="SSF53187">
    <property type="entry name" value="Zn-dependent exopeptidases"/>
    <property type="match status" value="1"/>
</dbReference>
<dbReference type="Pfam" id="PF07833">
    <property type="entry name" value="Cu_amine_oxidN1"/>
    <property type="match status" value="1"/>
</dbReference>
<accession>A0A4R8GV28</accession>
<protein>
    <submittedName>
        <fullName evidence="4">N-acetylmuramoyl-L-alanine amidase</fullName>
    </submittedName>
</protein>
<dbReference type="InterPro" id="IPR002508">
    <property type="entry name" value="MurNAc-LAA_cat"/>
</dbReference>
<dbReference type="Gene3D" id="3.40.630.40">
    <property type="entry name" value="Zn-dependent exopeptidases"/>
    <property type="match status" value="1"/>
</dbReference>